<evidence type="ECO:0000259" key="6">
    <source>
        <dbReference type="SMART" id="SM00829"/>
    </source>
</evidence>
<evidence type="ECO:0000256" key="3">
    <source>
        <dbReference type="ARBA" id="ARBA00022833"/>
    </source>
</evidence>
<dbReference type="Gene3D" id="3.90.180.10">
    <property type="entry name" value="Medium-chain alcohol dehydrogenases, catalytic domain"/>
    <property type="match status" value="1"/>
</dbReference>
<dbReference type="PROSITE" id="PS00059">
    <property type="entry name" value="ADH_ZINC"/>
    <property type="match status" value="1"/>
</dbReference>
<dbReference type="SUPFAM" id="SSF50129">
    <property type="entry name" value="GroES-like"/>
    <property type="match status" value="1"/>
</dbReference>
<dbReference type="Pfam" id="PF00107">
    <property type="entry name" value="ADH_zinc_N"/>
    <property type="match status" value="1"/>
</dbReference>
<evidence type="ECO:0000256" key="4">
    <source>
        <dbReference type="ARBA" id="ARBA00023002"/>
    </source>
</evidence>
<organism evidence="7 8">
    <name type="scientific">Brevibacterium yomogidense</name>
    <dbReference type="NCBI Taxonomy" id="946573"/>
    <lineage>
        <taxon>Bacteria</taxon>
        <taxon>Bacillati</taxon>
        <taxon>Actinomycetota</taxon>
        <taxon>Actinomycetes</taxon>
        <taxon>Micrococcales</taxon>
        <taxon>Brevibacteriaceae</taxon>
        <taxon>Brevibacterium</taxon>
    </lineage>
</organism>
<keyword evidence="3 5" id="KW-0862">Zinc</keyword>
<feature type="domain" description="Enoyl reductase (ER)" evidence="6">
    <location>
        <begin position="10"/>
        <end position="347"/>
    </location>
</feature>
<dbReference type="AlphaFoldDB" id="A0A1X6XJW0"/>
<dbReference type="GO" id="GO:0008270">
    <property type="term" value="F:zinc ion binding"/>
    <property type="evidence" value="ECO:0007669"/>
    <property type="project" value="InterPro"/>
</dbReference>
<keyword evidence="8" id="KW-1185">Reference proteome</keyword>
<dbReference type="InterPro" id="IPR036291">
    <property type="entry name" value="NAD(P)-bd_dom_sf"/>
</dbReference>
<dbReference type="Pfam" id="PF08240">
    <property type="entry name" value="ADH_N"/>
    <property type="match status" value="1"/>
</dbReference>
<dbReference type="InterPro" id="IPR020843">
    <property type="entry name" value="ER"/>
</dbReference>
<dbReference type="SMART" id="SM00829">
    <property type="entry name" value="PKS_ER"/>
    <property type="match status" value="1"/>
</dbReference>
<evidence type="ECO:0000256" key="5">
    <source>
        <dbReference type="RuleBase" id="RU361277"/>
    </source>
</evidence>
<dbReference type="PANTHER" id="PTHR43401:SF5">
    <property type="entry name" value="ALCOHOL DEHYDROGENASE-RELATED"/>
    <property type="match status" value="1"/>
</dbReference>
<evidence type="ECO:0000313" key="7">
    <source>
        <dbReference type="EMBL" id="SLM99456.1"/>
    </source>
</evidence>
<comment type="cofactor">
    <cofactor evidence="1 5">
        <name>Zn(2+)</name>
        <dbReference type="ChEBI" id="CHEBI:29105"/>
    </cofactor>
</comment>
<dbReference type="RefSeq" id="WP_087008122.1">
    <property type="nucleotide sequence ID" value="NZ_FWFF01000017.1"/>
</dbReference>
<dbReference type="PANTHER" id="PTHR43401">
    <property type="entry name" value="L-THREONINE 3-DEHYDROGENASE"/>
    <property type="match status" value="1"/>
</dbReference>
<keyword evidence="4 7" id="KW-0560">Oxidoreductase</keyword>
<dbReference type="GO" id="GO:0004022">
    <property type="term" value="F:alcohol dehydrogenase (NAD+) activity"/>
    <property type="evidence" value="ECO:0007669"/>
    <property type="project" value="UniProtKB-EC"/>
</dbReference>
<sequence>MRAVVYESFGQTPSVQDVESPSAPAHGVVIAVEATGVCRSDWHAWAGHDDSVSVPHVPGHELVGRVARAGEAVTRFTIGDRVTVPFVCGCGTCEFCRSGNAQVCPTQTQPGFTHWGSWADEVVIHHADTNLVTAPEDLPAEAVLPLGCRFATAFRGLHDRARLSAGEVVAVFGCGGVGLSAIMIAKAIGADVVAVDISRDALELARTMGAGACVDSTGLTEAEVAAAVRDAAAGLGTDVGPHVTVEALGLETTLNAALQSLRPLGRHVQIGLLSGRPTTAVPQVIGQELSLLGSHGMAAADYGPLVALVVEGRLRPQDLVTRTISLEEAPAAMEEMARGSSTGLTIIRP</sequence>
<dbReference type="InterPro" id="IPR013149">
    <property type="entry name" value="ADH-like_C"/>
</dbReference>
<dbReference type="InterPro" id="IPR002328">
    <property type="entry name" value="ADH_Zn_CS"/>
</dbReference>
<gene>
    <name evidence="7" type="ORF">FM105_11115</name>
</gene>
<accession>A0A1X6XJW0</accession>
<dbReference type="InterPro" id="IPR013154">
    <property type="entry name" value="ADH-like_N"/>
</dbReference>
<dbReference type="SUPFAM" id="SSF51735">
    <property type="entry name" value="NAD(P)-binding Rossmann-fold domains"/>
    <property type="match status" value="1"/>
</dbReference>
<proteinExistence type="inferred from homology"/>
<evidence type="ECO:0000313" key="8">
    <source>
        <dbReference type="Proteomes" id="UP000196581"/>
    </source>
</evidence>
<evidence type="ECO:0000256" key="1">
    <source>
        <dbReference type="ARBA" id="ARBA00001947"/>
    </source>
</evidence>
<dbReference type="EMBL" id="FWFF01000017">
    <property type="protein sequence ID" value="SLM99456.1"/>
    <property type="molecule type" value="Genomic_DNA"/>
</dbReference>
<dbReference type="InterPro" id="IPR050129">
    <property type="entry name" value="Zn_alcohol_dh"/>
</dbReference>
<protein>
    <submittedName>
        <fullName evidence="7">Alcohol dehydrogenase</fullName>
        <ecNumber evidence="7">1.1.1.1</ecNumber>
    </submittedName>
</protein>
<dbReference type="Proteomes" id="UP000196581">
    <property type="component" value="Unassembled WGS sequence"/>
</dbReference>
<name>A0A1X6XJW0_9MICO</name>
<reference evidence="8" key="1">
    <citation type="submission" date="2017-02" db="EMBL/GenBank/DDBJ databases">
        <authorList>
            <person name="Dridi B."/>
        </authorList>
    </citation>
    <scope>NUCLEOTIDE SEQUENCE [LARGE SCALE GENOMIC DNA]</scope>
    <source>
        <strain evidence="8">B Co 03.10</strain>
    </source>
</reference>
<comment type="similarity">
    <text evidence="5">Belongs to the zinc-containing alcohol dehydrogenase family.</text>
</comment>
<dbReference type="InterPro" id="IPR011032">
    <property type="entry name" value="GroES-like_sf"/>
</dbReference>
<dbReference type="EC" id="1.1.1.1" evidence="7"/>
<evidence type="ECO:0000256" key="2">
    <source>
        <dbReference type="ARBA" id="ARBA00022723"/>
    </source>
</evidence>
<keyword evidence="2 5" id="KW-0479">Metal-binding</keyword>